<reference evidence="2 3" key="1">
    <citation type="submission" date="2022-01" db="EMBL/GenBank/DDBJ databases">
        <title>Whole genome-based taxonomy of the Shewanellaceae.</title>
        <authorList>
            <person name="Martin-Rodriguez A.J."/>
        </authorList>
    </citation>
    <scope>NUCLEOTIDE SEQUENCE [LARGE SCALE GENOMIC DNA]</scope>
    <source>
        <strain evidence="2 3">DSM 21332</strain>
    </source>
</reference>
<sequence length="241" mass="27151">MRRFAPLAALIASTTGSISAAQAVPTDSEIIAAWDSNYVQQGRDTLDDTGRFWALLSANWQSVTLYSELIRGDSLDYSEAKFGVEYGFDTPDNIELSAGYHRIEFYGLERTHDNEVFADLAYTGWDWLTPSANYTYATENSGYFIELALAHEWQLSEQWVLVPYLLQGFDYGYVTEEHDGNNHTQIGIEASWQWSDKLSATLHLHHAFIGTDIRREYGGADQVPDGSDITWGGVLLTWVID</sequence>
<accession>A0ABT0N9P8</accession>
<evidence type="ECO:0000313" key="2">
    <source>
        <dbReference type="EMBL" id="MCL2915134.1"/>
    </source>
</evidence>
<dbReference type="EMBL" id="JAKIKT010000006">
    <property type="protein sequence ID" value="MCL2915134.1"/>
    <property type="molecule type" value="Genomic_DNA"/>
</dbReference>
<comment type="caution">
    <text evidence="2">The sequence shown here is derived from an EMBL/GenBank/DDBJ whole genome shotgun (WGS) entry which is preliminary data.</text>
</comment>
<feature type="signal peptide" evidence="1">
    <location>
        <begin position="1"/>
        <end position="20"/>
    </location>
</feature>
<feature type="chain" id="PRO_5046546095" description="Ion channel protein Tsx" evidence="1">
    <location>
        <begin position="21"/>
        <end position="241"/>
    </location>
</feature>
<evidence type="ECO:0000256" key="1">
    <source>
        <dbReference type="SAM" id="SignalP"/>
    </source>
</evidence>
<dbReference type="SUPFAM" id="SSF56935">
    <property type="entry name" value="Porins"/>
    <property type="match status" value="1"/>
</dbReference>
<keyword evidence="3" id="KW-1185">Reference proteome</keyword>
<evidence type="ECO:0008006" key="4">
    <source>
        <dbReference type="Google" id="ProtNLM"/>
    </source>
</evidence>
<protein>
    <recommendedName>
        <fullName evidence="4">Ion channel protein Tsx</fullName>
    </recommendedName>
</protein>
<dbReference type="RefSeq" id="WP_249249729.1">
    <property type="nucleotide sequence ID" value="NZ_JAKIKT010000006.1"/>
</dbReference>
<dbReference type="Proteomes" id="UP001202831">
    <property type="component" value="Unassembled WGS sequence"/>
</dbReference>
<proteinExistence type="predicted"/>
<gene>
    <name evidence="2" type="ORF">L2725_15345</name>
</gene>
<name>A0ABT0N9P8_9GAMM</name>
<keyword evidence="1" id="KW-0732">Signal</keyword>
<evidence type="ECO:0000313" key="3">
    <source>
        <dbReference type="Proteomes" id="UP001202831"/>
    </source>
</evidence>
<organism evidence="2 3">
    <name type="scientific">Shewanella corallii</name>
    <dbReference type="NCBI Taxonomy" id="560080"/>
    <lineage>
        <taxon>Bacteria</taxon>
        <taxon>Pseudomonadati</taxon>
        <taxon>Pseudomonadota</taxon>
        <taxon>Gammaproteobacteria</taxon>
        <taxon>Alteromonadales</taxon>
        <taxon>Shewanellaceae</taxon>
        <taxon>Shewanella</taxon>
    </lineage>
</organism>